<gene>
    <name evidence="1" type="ORF">ACFYKX_11545</name>
</gene>
<keyword evidence="2" id="KW-1185">Reference proteome</keyword>
<evidence type="ECO:0000313" key="2">
    <source>
        <dbReference type="Proteomes" id="UP001601059"/>
    </source>
</evidence>
<dbReference type="EMBL" id="JBIACK010000004">
    <property type="protein sequence ID" value="MFE8701230.1"/>
    <property type="molecule type" value="Genomic_DNA"/>
</dbReference>
<comment type="caution">
    <text evidence="1">The sequence shown here is derived from an EMBL/GenBank/DDBJ whole genome shotgun (WGS) entry which is preliminary data.</text>
</comment>
<evidence type="ECO:0000313" key="1">
    <source>
        <dbReference type="EMBL" id="MFE8701230.1"/>
    </source>
</evidence>
<name>A0ABW6KAI8_9BACI</name>
<organism evidence="1 2">
    <name type="scientific">Cytobacillus spartinae</name>
    <dbReference type="NCBI Taxonomy" id="3299023"/>
    <lineage>
        <taxon>Bacteria</taxon>
        <taxon>Bacillati</taxon>
        <taxon>Bacillota</taxon>
        <taxon>Bacilli</taxon>
        <taxon>Bacillales</taxon>
        <taxon>Bacillaceae</taxon>
        <taxon>Cytobacillus</taxon>
    </lineage>
</organism>
<dbReference type="Proteomes" id="UP001601059">
    <property type="component" value="Unassembled WGS sequence"/>
</dbReference>
<accession>A0ABW6KAI8</accession>
<proteinExistence type="predicted"/>
<reference evidence="1 2" key="1">
    <citation type="submission" date="2024-08" db="EMBL/GenBank/DDBJ databases">
        <title>Two novel Cytobacillus novel species.</title>
        <authorList>
            <person name="Liu G."/>
        </authorList>
    </citation>
    <scope>NUCLEOTIDE SEQUENCE [LARGE SCALE GENOMIC DNA]</scope>
    <source>
        <strain evidence="1 2">FJAT-54145</strain>
    </source>
</reference>
<protein>
    <submittedName>
        <fullName evidence="1">Uncharacterized protein</fullName>
    </submittedName>
</protein>
<sequence length="61" mass="6978">MKLALYCNEEWCPVVGFQEGEFLVVTRTGEAVAPRPLVLRQVSKKEHDELLERFSIQTQAS</sequence>
<dbReference type="RefSeq" id="WP_389361163.1">
    <property type="nucleotide sequence ID" value="NZ_JBIACK010000004.1"/>
</dbReference>